<reference evidence="1" key="2">
    <citation type="submission" date="2020-11" db="EMBL/GenBank/DDBJ databases">
        <authorList>
            <person name="McCartney M.A."/>
            <person name="Auch B."/>
            <person name="Kono T."/>
            <person name="Mallez S."/>
            <person name="Becker A."/>
            <person name="Gohl D.M."/>
            <person name="Silverstein K.A.T."/>
            <person name="Koren S."/>
            <person name="Bechman K.B."/>
            <person name="Herman A."/>
            <person name="Abrahante J.E."/>
            <person name="Garbe J."/>
        </authorList>
    </citation>
    <scope>NUCLEOTIDE SEQUENCE</scope>
    <source>
        <strain evidence="1">Duluth1</strain>
        <tissue evidence="1">Whole animal</tissue>
    </source>
</reference>
<accession>A0A9D4F6E7</accession>
<dbReference type="Proteomes" id="UP000828390">
    <property type="component" value="Unassembled WGS sequence"/>
</dbReference>
<proteinExistence type="predicted"/>
<evidence type="ECO:0000313" key="2">
    <source>
        <dbReference type="Proteomes" id="UP000828390"/>
    </source>
</evidence>
<sequence>MMCIELNFKAPLGAIVAGLASRIHGVVVGTQKNASNARKPYLLRHGDTSTYLPVVMMVVVEQI</sequence>
<comment type="caution">
    <text evidence="1">The sequence shown here is derived from an EMBL/GenBank/DDBJ whole genome shotgun (WGS) entry which is preliminary data.</text>
</comment>
<evidence type="ECO:0000313" key="1">
    <source>
        <dbReference type="EMBL" id="KAH3793239.1"/>
    </source>
</evidence>
<feature type="non-terminal residue" evidence="1">
    <location>
        <position position="1"/>
    </location>
</feature>
<name>A0A9D4F6E7_DREPO</name>
<keyword evidence="2" id="KW-1185">Reference proteome</keyword>
<dbReference type="AlphaFoldDB" id="A0A9D4F6E7"/>
<dbReference type="EMBL" id="JAIWYP010000007">
    <property type="protein sequence ID" value="KAH3793239.1"/>
    <property type="molecule type" value="Genomic_DNA"/>
</dbReference>
<protein>
    <submittedName>
        <fullName evidence="1">Uncharacterized protein</fullName>
    </submittedName>
</protein>
<organism evidence="1 2">
    <name type="scientific">Dreissena polymorpha</name>
    <name type="common">Zebra mussel</name>
    <name type="synonym">Mytilus polymorpha</name>
    <dbReference type="NCBI Taxonomy" id="45954"/>
    <lineage>
        <taxon>Eukaryota</taxon>
        <taxon>Metazoa</taxon>
        <taxon>Spiralia</taxon>
        <taxon>Lophotrochozoa</taxon>
        <taxon>Mollusca</taxon>
        <taxon>Bivalvia</taxon>
        <taxon>Autobranchia</taxon>
        <taxon>Heteroconchia</taxon>
        <taxon>Euheterodonta</taxon>
        <taxon>Imparidentia</taxon>
        <taxon>Neoheterodontei</taxon>
        <taxon>Myida</taxon>
        <taxon>Dreissenoidea</taxon>
        <taxon>Dreissenidae</taxon>
        <taxon>Dreissena</taxon>
    </lineage>
</organism>
<reference evidence="1" key="1">
    <citation type="journal article" date="2019" name="bioRxiv">
        <title>The Genome of the Zebra Mussel, Dreissena polymorpha: A Resource for Invasive Species Research.</title>
        <authorList>
            <person name="McCartney M.A."/>
            <person name="Auch B."/>
            <person name="Kono T."/>
            <person name="Mallez S."/>
            <person name="Zhang Y."/>
            <person name="Obille A."/>
            <person name="Becker A."/>
            <person name="Abrahante J.E."/>
            <person name="Garbe J."/>
            <person name="Badalamenti J.P."/>
            <person name="Herman A."/>
            <person name="Mangelson H."/>
            <person name="Liachko I."/>
            <person name="Sullivan S."/>
            <person name="Sone E.D."/>
            <person name="Koren S."/>
            <person name="Silverstein K.A.T."/>
            <person name="Beckman K.B."/>
            <person name="Gohl D.M."/>
        </authorList>
    </citation>
    <scope>NUCLEOTIDE SEQUENCE</scope>
    <source>
        <strain evidence="1">Duluth1</strain>
        <tissue evidence="1">Whole animal</tissue>
    </source>
</reference>
<gene>
    <name evidence="1" type="ORF">DPMN_146745</name>
</gene>